<evidence type="ECO:0000256" key="1">
    <source>
        <dbReference type="ARBA" id="ARBA00004651"/>
    </source>
</evidence>
<dbReference type="KEGG" id="rub:GBA63_13100"/>
<dbReference type="PANTHER" id="PTHR43744">
    <property type="entry name" value="ABC TRANSPORTER PERMEASE PROTEIN MG189-RELATED-RELATED"/>
    <property type="match status" value="1"/>
</dbReference>
<evidence type="ECO:0000256" key="3">
    <source>
        <dbReference type="ARBA" id="ARBA00022475"/>
    </source>
</evidence>
<feature type="transmembrane region" description="Helical" evidence="7">
    <location>
        <begin position="103"/>
        <end position="130"/>
    </location>
</feature>
<dbReference type="EMBL" id="CP045119">
    <property type="protein sequence ID" value="QIN85174.1"/>
    <property type="molecule type" value="Genomic_DNA"/>
</dbReference>
<keyword evidence="2 7" id="KW-0813">Transport</keyword>
<reference evidence="9 10" key="1">
    <citation type="submission" date="2019-10" db="EMBL/GenBank/DDBJ databases">
        <title>Rubrobacter sp nov SCSIO 52090 isolated from a deep-sea sediment in the South China Sea.</title>
        <authorList>
            <person name="Chen R.W."/>
        </authorList>
    </citation>
    <scope>NUCLEOTIDE SEQUENCE [LARGE SCALE GENOMIC DNA]</scope>
    <source>
        <strain evidence="9 10">SCSIO 52909</strain>
    </source>
</reference>
<dbReference type="InterPro" id="IPR035906">
    <property type="entry name" value="MetI-like_sf"/>
</dbReference>
<feature type="transmembrane region" description="Helical" evidence="7">
    <location>
        <begin position="7"/>
        <end position="26"/>
    </location>
</feature>
<dbReference type="InterPro" id="IPR000515">
    <property type="entry name" value="MetI-like"/>
</dbReference>
<proteinExistence type="inferred from homology"/>
<evidence type="ECO:0000259" key="8">
    <source>
        <dbReference type="PROSITE" id="PS50928"/>
    </source>
</evidence>
<dbReference type="AlphaFoldDB" id="A0A6G8QF86"/>
<feature type="transmembrane region" description="Helical" evidence="7">
    <location>
        <begin position="234"/>
        <end position="258"/>
    </location>
</feature>
<name>A0A6G8QF86_9ACTN</name>
<dbReference type="Pfam" id="PF00528">
    <property type="entry name" value="BPD_transp_1"/>
    <property type="match status" value="1"/>
</dbReference>
<dbReference type="Gene3D" id="1.10.3720.10">
    <property type="entry name" value="MetI-like"/>
    <property type="match status" value="1"/>
</dbReference>
<dbReference type="GO" id="GO:0055085">
    <property type="term" value="P:transmembrane transport"/>
    <property type="evidence" value="ECO:0007669"/>
    <property type="project" value="InterPro"/>
</dbReference>
<dbReference type="PROSITE" id="PS50928">
    <property type="entry name" value="ABC_TM1"/>
    <property type="match status" value="1"/>
</dbReference>
<comment type="similarity">
    <text evidence="7">Belongs to the binding-protein-dependent transport system permease family.</text>
</comment>
<keyword evidence="5 7" id="KW-1133">Transmembrane helix</keyword>
<organism evidence="9 10">
    <name type="scientific">Rubrobacter tropicus</name>
    <dbReference type="NCBI Taxonomy" id="2653851"/>
    <lineage>
        <taxon>Bacteria</taxon>
        <taxon>Bacillati</taxon>
        <taxon>Actinomycetota</taxon>
        <taxon>Rubrobacteria</taxon>
        <taxon>Rubrobacterales</taxon>
        <taxon>Rubrobacteraceae</taxon>
        <taxon>Rubrobacter</taxon>
    </lineage>
</organism>
<evidence type="ECO:0000313" key="10">
    <source>
        <dbReference type="Proteomes" id="UP000501452"/>
    </source>
</evidence>
<protein>
    <submittedName>
        <fullName evidence="9">ABC transporter permease subunit</fullName>
    </submittedName>
</protein>
<dbReference type="SUPFAM" id="SSF161098">
    <property type="entry name" value="MetI-like"/>
    <property type="match status" value="1"/>
</dbReference>
<feature type="transmembrane region" description="Helical" evidence="7">
    <location>
        <begin position="136"/>
        <end position="153"/>
    </location>
</feature>
<feature type="domain" description="ABC transmembrane type-1" evidence="8">
    <location>
        <begin position="68"/>
        <end position="258"/>
    </location>
</feature>
<evidence type="ECO:0000256" key="6">
    <source>
        <dbReference type="ARBA" id="ARBA00023136"/>
    </source>
</evidence>
<comment type="subcellular location">
    <subcellularLocation>
        <location evidence="1 7">Cell membrane</location>
        <topology evidence="1 7">Multi-pass membrane protein</topology>
    </subcellularLocation>
</comment>
<dbReference type="Proteomes" id="UP000501452">
    <property type="component" value="Chromosome"/>
</dbReference>
<feature type="transmembrane region" description="Helical" evidence="7">
    <location>
        <begin position="189"/>
        <end position="214"/>
    </location>
</feature>
<evidence type="ECO:0000256" key="4">
    <source>
        <dbReference type="ARBA" id="ARBA00022692"/>
    </source>
</evidence>
<keyword evidence="6 7" id="KW-0472">Membrane</keyword>
<evidence type="ECO:0000256" key="7">
    <source>
        <dbReference type="RuleBase" id="RU363032"/>
    </source>
</evidence>
<dbReference type="CDD" id="cd06261">
    <property type="entry name" value="TM_PBP2"/>
    <property type="match status" value="1"/>
</dbReference>
<feature type="transmembrane region" description="Helical" evidence="7">
    <location>
        <begin position="68"/>
        <end position="91"/>
    </location>
</feature>
<dbReference type="PANTHER" id="PTHR43744:SF2">
    <property type="entry name" value="ARABINOOLIGOSACCHARIDES TRANSPORT SYSTEM PERMEASE PROTEIN ARAQ"/>
    <property type="match status" value="1"/>
</dbReference>
<dbReference type="GO" id="GO:0005886">
    <property type="term" value="C:plasma membrane"/>
    <property type="evidence" value="ECO:0007669"/>
    <property type="project" value="UniProtKB-SubCell"/>
</dbReference>
<evidence type="ECO:0000313" key="9">
    <source>
        <dbReference type="EMBL" id="QIN85174.1"/>
    </source>
</evidence>
<evidence type="ECO:0000256" key="5">
    <source>
        <dbReference type="ARBA" id="ARBA00022989"/>
    </source>
</evidence>
<accession>A0A6G8QF86</accession>
<keyword evidence="4 7" id="KW-0812">Transmembrane</keyword>
<sequence>MSQPMRLIMYIFLGVGALVTLYPFYWTLTAATLTESEIFKSPPRLFPGGNFADNLEALSRSVPFMRALLNSIFVSTVTTVTTVLLSALAGYAFAKFAFRGRKVLFAVVLGTLMLPTEIMIVPLFIIMLQLGWVDSYAALIVPYLVTGFGVFLMRQQMMGFPNDLIDAARIDGNGELGVFFRVVLPNMKAACAALGIVTFMSQWGNFLWPLVVISTPEKFTYPLMLSSLVRQGGAVEYGPIMVAAVIGLVPLVLLFFFFQKYIVSGVFGGSLKE</sequence>
<gene>
    <name evidence="9" type="ORF">GBA63_13100</name>
</gene>
<evidence type="ECO:0000256" key="2">
    <source>
        <dbReference type="ARBA" id="ARBA00022448"/>
    </source>
</evidence>
<keyword evidence="10" id="KW-1185">Reference proteome</keyword>
<keyword evidence="3" id="KW-1003">Cell membrane</keyword>